<dbReference type="Proteomes" id="UP000324974">
    <property type="component" value="Chromosome"/>
</dbReference>
<gene>
    <name evidence="2" type="ORF">PX52LOC_01314</name>
</gene>
<dbReference type="InterPro" id="IPR001279">
    <property type="entry name" value="Metallo-B-lactamas"/>
</dbReference>
<dbReference type="Pfam" id="PF12706">
    <property type="entry name" value="Lactamase_B_2"/>
    <property type="match status" value="1"/>
</dbReference>
<dbReference type="SUPFAM" id="SSF56281">
    <property type="entry name" value="Metallo-hydrolase/oxidoreductase"/>
    <property type="match status" value="1"/>
</dbReference>
<evidence type="ECO:0000313" key="2">
    <source>
        <dbReference type="EMBL" id="QEL14426.1"/>
    </source>
</evidence>
<dbReference type="KEGG" id="lrs:PX52LOC_01314"/>
<reference evidence="3" key="1">
    <citation type="submission" date="2019-08" db="EMBL/GenBank/DDBJ databases">
        <title>Limnoglobus roseus gen. nov., sp. nov., a novel freshwater planctomycete with a giant genome from the family Gemmataceae.</title>
        <authorList>
            <person name="Kulichevskaya I.S."/>
            <person name="Naumoff D.G."/>
            <person name="Miroshnikov K."/>
            <person name="Ivanova A."/>
            <person name="Philippov D.A."/>
            <person name="Hakobyan A."/>
            <person name="Rijpstra I.C."/>
            <person name="Sinninghe Damste J.S."/>
            <person name="Liesack W."/>
            <person name="Dedysh S.N."/>
        </authorList>
    </citation>
    <scope>NUCLEOTIDE SEQUENCE [LARGE SCALE GENOMIC DNA]</scope>
    <source>
        <strain evidence="3">PX52</strain>
    </source>
</reference>
<evidence type="ECO:0000313" key="3">
    <source>
        <dbReference type="Proteomes" id="UP000324974"/>
    </source>
</evidence>
<feature type="domain" description="Metallo-beta-lactamase" evidence="1">
    <location>
        <begin position="28"/>
        <end position="101"/>
    </location>
</feature>
<dbReference type="OrthoDB" id="9800940at2"/>
<protein>
    <submittedName>
        <fullName evidence="2">Ribonuclease Z</fullName>
    </submittedName>
</protein>
<dbReference type="GO" id="GO:0042781">
    <property type="term" value="F:3'-tRNA processing endoribonuclease activity"/>
    <property type="evidence" value="ECO:0007669"/>
    <property type="project" value="TreeGrafter"/>
</dbReference>
<dbReference type="AlphaFoldDB" id="A0A5C1A8T2"/>
<proteinExistence type="predicted"/>
<evidence type="ECO:0000259" key="1">
    <source>
        <dbReference type="Pfam" id="PF12706"/>
    </source>
</evidence>
<keyword evidence="3" id="KW-1185">Reference proteome</keyword>
<dbReference type="PANTHER" id="PTHR46018:SF2">
    <property type="entry name" value="ZINC PHOSPHODIESTERASE ELAC PROTEIN 1"/>
    <property type="match status" value="1"/>
</dbReference>
<dbReference type="InterPro" id="IPR036866">
    <property type="entry name" value="RibonucZ/Hydroxyglut_hydro"/>
</dbReference>
<dbReference type="EMBL" id="CP042425">
    <property type="protein sequence ID" value="QEL14426.1"/>
    <property type="molecule type" value="Genomic_DNA"/>
</dbReference>
<dbReference type="Gene3D" id="3.60.15.10">
    <property type="entry name" value="Ribonuclease Z/Hydroxyacylglutathione hydrolase-like"/>
    <property type="match status" value="1"/>
</dbReference>
<dbReference type="PANTHER" id="PTHR46018">
    <property type="entry name" value="ZINC PHOSPHODIESTERASE ELAC PROTEIN 1"/>
    <property type="match status" value="1"/>
</dbReference>
<name>A0A5C1A8T2_9BACT</name>
<organism evidence="2 3">
    <name type="scientific">Limnoglobus roseus</name>
    <dbReference type="NCBI Taxonomy" id="2598579"/>
    <lineage>
        <taxon>Bacteria</taxon>
        <taxon>Pseudomonadati</taxon>
        <taxon>Planctomycetota</taxon>
        <taxon>Planctomycetia</taxon>
        <taxon>Gemmatales</taxon>
        <taxon>Gemmataceae</taxon>
        <taxon>Limnoglobus</taxon>
    </lineage>
</organism>
<sequence length="336" mass="37371">MAIEFQVLGGAGEDNAAFVRVTTGQAIHRLLFDCGEGCPGAVPNAELLQLDHLCFSHFHMDHVAGFDSLFRRVYDRETKRNCVWGPPGTRAVLHHRLQGFLWNLVAGKHVPWFVHDIHPDGVQVERFELSEQFATAHPEAGQGRTSELLFSHPDYSLSAFTMNHGTPSMAYLVREVDRVNVNTDRMAARGWKPGPWLKRVRGTPAGPGEVVEVSGTAHSLAEVQAELLTLTSGDSLAYLTDFRMDGPAVDYLVERLRGVGTIICESQYRPADVDLAVANKHMVATEAATLAARCGARQLVLFHVSDRYPPHEWGDMLREAKAVFPRTEFPPHWGRF</sequence>
<dbReference type="RefSeq" id="WP_149109316.1">
    <property type="nucleotide sequence ID" value="NZ_CP042425.1"/>
</dbReference>
<accession>A0A5C1A8T2</accession>